<evidence type="ECO:0000256" key="5">
    <source>
        <dbReference type="SAM" id="SignalP"/>
    </source>
</evidence>
<dbReference type="AlphaFoldDB" id="A0A914EN75"/>
<dbReference type="Proteomes" id="UP000887540">
    <property type="component" value="Unplaced"/>
</dbReference>
<dbReference type="WBParaSite" id="ACRNAN_scaffold9442.g27926.t1">
    <property type="protein sequence ID" value="ACRNAN_scaffold9442.g27926.t1"/>
    <property type="gene ID" value="ACRNAN_scaffold9442.g27926"/>
</dbReference>
<evidence type="ECO:0000313" key="6">
    <source>
        <dbReference type="Proteomes" id="UP000887540"/>
    </source>
</evidence>
<evidence type="ECO:0000256" key="4">
    <source>
        <dbReference type="ARBA" id="ARBA00022729"/>
    </source>
</evidence>
<keyword evidence="3" id="KW-0964">Secreted</keyword>
<name>A0A914EN75_9BILA</name>
<feature type="chain" id="PRO_5036788155" evidence="5">
    <location>
        <begin position="22"/>
        <end position="181"/>
    </location>
</feature>
<evidence type="ECO:0000256" key="2">
    <source>
        <dbReference type="ARBA" id="ARBA00010112"/>
    </source>
</evidence>
<keyword evidence="4 5" id="KW-0732">Signal</keyword>
<evidence type="ECO:0000313" key="7">
    <source>
        <dbReference type="WBParaSite" id="ACRNAN_scaffold9442.g27926.t1"/>
    </source>
</evidence>
<protein>
    <submittedName>
        <fullName evidence="7">Uncharacterized protein</fullName>
    </submittedName>
</protein>
<accession>A0A914EN75</accession>
<keyword evidence="6" id="KW-1185">Reference proteome</keyword>
<feature type="signal peptide" evidence="5">
    <location>
        <begin position="1"/>
        <end position="21"/>
    </location>
</feature>
<comment type="subcellular location">
    <subcellularLocation>
        <location evidence="1">Secreted</location>
    </subcellularLocation>
</comment>
<dbReference type="InterPro" id="IPR001534">
    <property type="entry name" value="Transthyretin-like"/>
</dbReference>
<dbReference type="Gene3D" id="2.60.40.3330">
    <property type="match status" value="1"/>
</dbReference>
<organism evidence="6 7">
    <name type="scientific">Acrobeloides nanus</name>
    <dbReference type="NCBI Taxonomy" id="290746"/>
    <lineage>
        <taxon>Eukaryota</taxon>
        <taxon>Metazoa</taxon>
        <taxon>Ecdysozoa</taxon>
        <taxon>Nematoda</taxon>
        <taxon>Chromadorea</taxon>
        <taxon>Rhabditida</taxon>
        <taxon>Tylenchina</taxon>
        <taxon>Cephalobomorpha</taxon>
        <taxon>Cephaloboidea</taxon>
        <taxon>Cephalobidae</taxon>
        <taxon>Acrobeloides</taxon>
    </lineage>
</organism>
<dbReference type="InterPro" id="IPR038479">
    <property type="entry name" value="Transthyretin-like_sf"/>
</dbReference>
<evidence type="ECO:0000256" key="3">
    <source>
        <dbReference type="ARBA" id="ARBA00022525"/>
    </source>
</evidence>
<dbReference type="GO" id="GO:0009986">
    <property type="term" value="C:cell surface"/>
    <property type="evidence" value="ECO:0007669"/>
    <property type="project" value="InterPro"/>
</dbReference>
<evidence type="ECO:0000256" key="1">
    <source>
        <dbReference type="ARBA" id="ARBA00004613"/>
    </source>
</evidence>
<reference evidence="7" key="1">
    <citation type="submission" date="2022-11" db="UniProtKB">
        <authorList>
            <consortium name="WormBaseParasite"/>
        </authorList>
    </citation>
    <scope>IDENTIFICATION</scope>
</reference>
<proteinExistence type="inferred from homology"/>
<sequence length="181" mass="20473">MFSFKSFVLVIVFAYVGLGFAETTIKVNGQLQCCSDGLVFLLGNITENSPFKPGSPSNQFIMPADKGKFSVSYTSQRGCYYLANQKVELFERDAISQDDFLNSTMTTFEGNFYLTGSESWDSDVQFYLKASHNCLLSQEQVDQHCQRISIFNIDKTFNDGEFGFQWFIGEPNADELKCPKN</sequence>
<comment type="similarity">
    <text evidence="2">Belongs to the nematode transthyretin-like family.</text>
</comment>
<dbReference type="GO" id="GO:0005576">
    <property type="term" value="C:extracellular region"/>
    <property type="evidence" value="ECO:0007669"/>
    <property type="project" value="UniProtKB-SubCell"/>
</dbReference>
<dbReference type="PANTHER" id="PTHR21700">
    <property type="entry name" value="TRANSTHYRETIN-LIKE FAMILY PROTEIN-RELATED"/>
    <property type="match status" value="1"/>
</dbReference>
<dbReference type="Pfam" id="PF01060">
    <property type="entry name" value="TTR-52"/>
    <property type="match status" value="1"/>
</dbReference>